<sequence length="489" mass="55273">MLQELIKSAMIGNSKYVPTAIPAVLQEAHERMQATSENREDAFLKLTAAYLLMEEAGKTLPQSHGTLPPAPSETRPFVPATAAALLQQFLRAKEEVLIDYFIHRCNTQNKVVLPALLPELLARAADKKQKRTQTLQACGTRGAWLAGINPQWQHLNAPAEDQVWETGTWEQRKAYLREIRQTAPDAALALLEASLQEETANNRAELLGILLKGLSLADEAFLIAQLDDKSSKVKQVVYELLQSLPGSGLYQEVAAFVKSVLTIKEERTLLFTKKKVPHLNREAALPETLVAAGLEKVSSQPGVEDMDFWLAQAIACLHPDFWQAAYQLSPKEVVQLFTSHKAQNLWVPYLVQSAVRYSHRELAQALLESDPVNVLELLPVLPLQERFRWADKFIAQQAYQYLYLLLDEGYTLIPASVCTALLQQLVQQPYSLSQQDYLRWALQMPPSLLPVLQQYILQENEAYQVRYFRNMCTEMSRIIQTREQLNASI</sequence>
<accession>A0A1I2Z4A1</accession>
<organism evidence="1 2">
    <name type="scientific">Pontibacter chinhatensis</name>
    <dbReference type="NCBI Taxonomy" id="1436961"/>
    <lineage>
        <taxon>Bacteria</taxon>
        <taxon>Pseudomonadati</taxon>
        <taxon>Bacteroidota</taxon>
        <taxon>Cytophagia</taxon>
        <taxon>Cytophagales</taxon>
        <taxon>Hymenobacteraceae</taxon>
        <taxon>Pontibacter</taxon>
    </lineage>
</organism>
<keyword evidence="2" id="KW-1185">Reference proteome</keyword>
<dbReference type="EMBL" id="FOOT01000011">
    <property type="protein sequence ID" value="SFH32405.1"/>
    <property type="molecule type" value="Genomic_DNA"/>
</dbReference>
<dbReference type="RefSeq" id="WP_092105249.1">
    <property type="nucleotide sequence ID" value="NZ_FOOT01000011.1"/>
</dbReference>
<dbReference type="Pfam" id="PF18944">
    <property type="entry name" value="DUF5691"/>
    <property type="match status" value="1"/>
</dbReference>
<dbReference type="AlphaFoldDB" id="A0A1I2Z4A1"/>
<dbReference type="STRING" id="1436961.SAMN05421739_11148"/>
<dbReference type="InterPro" id="IPR043746">
    <property type="entry name" value="DUF5691"/>
</dbReference>
<evidence type="ECO:0000313" key="2">
    <source>
        <dbReference type="Proteomes" id="UP000198724"/>
    </source>
</evidence>
<gene>
    <name evidence="1" type="ORF">SAMN05421739_11148</name>
</gene>
<dbReference type="OrthoDB" id="262508at2"/>
<reference evidence="2" key="1">
    <citation type="submission" date="2016-10" db="EMBL/GenBank/DDBJ databases">
        <authorList>
            <person name="Varghese N."/>
            <person name="Submissions S."/>
        </authorList>
    </citation>
    <scope>NUCLEOTIDE SEQUENCE [LARGE SCALE GENOMIC DNA]</scope>
    <source>
        <strain evidence="2">LP51</strain>
    </source>
</reference>
<name>A0A1I2Z4A1_9BACT</name>
<protein>
    <submittedName>
        <fullName evidence="1">Uncharacterized protein</fullName>
    </submittedName>
</protein>
<dbReference type="Proteomes" id="UP000198724">
    <property type="component" value="Unassembled WGS sequence"/>
</dbReference>
<evidence type="ECO:0000313" key="1">
    <source>
        <dbReference type="EMBL" id="SFH32405.1"/>
    </source>
</evidence>
<proteinExistence type="predicted"/>